<evidence type="ECO:0000256" key="1">
    <source>
        <dbReference type="SAM" id="MobiDB-lite"/>
    </source>
</evidence>
<evidence type="ECO:0000313" key="3">
    <source>
        <dbReference type="Proteomes" id="UP000275267"/>
    </source>
</evidence>
<dbReference type="EMBL" id="PQIB02000012">
    <property type="protein sequence ID" value="RLM79454.1"/>
    <property type="molecule type" value="Genomic_DNA"/>
</dbReference>
<comment type="caution">
    <text evidence="2">The sequence shown here is derived from an EMBL/GenBank/DDBJ whole genome shotgun (WGS) entry which is preliminary data.</text>
</comment>
<sequence>MQTRRRGGRGRAWHAWGHRRRGAQGRVPGAEQEAGRGEAAGRCGAPRVGWWRGAADGGVDQELQLFFFLKWTSPSVLHPTVVVQPITVELNSTGIQTGNDGPSEPAVITCSSYWQVRADEHERCSMMMRWWGRGCPLLQIGTRE</sequence>
<protein>
    <submittedName>
        <fullName evidence="2">Uncharacterized protein</fullName>
    </submittedName>
</protein>
<dbReference type="AlphaFoldDB" id="A0A3L6QFP5"/>
<reference evidence="3" key="1">
    <citation type="journal article" date="2019" name="Nat. Commun.">
        <title>The genome of broomcorn millet.</title>
        <authorList>
            <person name="Zou C."/>
            <person name="Miki D."/>
            <person name="Li D."/>
            <person name="Tang Q."/>
            <person name="Xiao L."/>
            <person name="Rajput S."/>
            <person name="Deng P."/>
            <person name="Jia W."/>
            <person name="Huang R."/>
            <person name="Zhang M."/>
            <person name="Sun Y."/>
            <person name="Hu J."/>
            <person name="Fu X."/>
            <person name="Schnable P.S."/>
            <person name="Li F."/>
            <person name="Zhang H."/>
            <person name="Feng B."/>
            <person name="Zhu X."/>
            <person name="Liu R."/>
            <person name="Schnable J.C."/>
            <person name="Zhu J.-K."/>
            <person name="Zhang H."/>
        </authorList>
    </citation>
    <scope>NUCLEOTIDE SEQUENCE [LARGE SCALE GENOMIC DNA]</scope>
</reference>
<evidence type="ECO:0000313" key="2">
    <source>
        <dbReference type="EMBL" id="RLM79454.1"/>
    </source>
</evidence>
<organism evidence="2 3">
    <name type="scientific">Panicum miliaceum</name>
    <name type="common">Proso millet</name>
    <name type="synonym">Broomcorn millet</name>
    <dbReference type="NCBI Taxonomy" id="4540"/>
    <lineage>
        <taxon>Eukaryota</taxon>
        <taxon>Viridiplantae</taxon>
        <taxon>Streptophyta</taxon>
        <taxon>Embryophyta</taxon>
        <taxon>Tracheophyta</taxon>
        <taxon>Spermatophyta</taxon>
        <taxon>Magnoliopsida</taxon>
        <taxon>Liliopsida</taxon>
        <taxon>Poales</taxon>
        <taxon>Poaceae</taxon>
        <taxon>PACMAD clade</taxon>
        <taxon>Panicoideae</taxon>
        <taxon>Panicodae</taxon>
        <taxon>Paniceae</taxon>
        <taxon>Panicinae</taxon>
        <taxon>Panicum</taxon>
        <taxon>Panicum sect. Panicum</taxon>
    </lineage>
</organism>
<keyword evidence="3" id="KW-1185">Reference proteome</keyword>
<dbReference type="Proteomes" id="UP000275267">
    <property type="component" value="Unassembled WGS sequence"/>
</dbReference>
<proteinExistence type="predicted"/>
<feature type="region of interest" description="Disordered" evidence="1">
    <location>
        <begin position="19"/>
        <end position="39"/>
    </location>
</feature>
<gene>
    <name evidence="2" type="ORF">C2845_PM12G19950</name>
</gene>
<name>A0A3L6QFP5_PANMI</name>
<accession>A0A3L6QFP5</accession>